<feature type="signal peptide" evidence="2">
    <location>
        <begin position="1"/>
        <end position="27"/>
    </location>
</feature>
<evidence type="ECO:0000313" key="6">
    <source>
        <dbReference type="Proteomes" id="UP000231644"/>
    </source>
</evidence>
<proteinExistence type="predicted"/>
<dbReference type="RefSeq" id="WP_244525693.1">
    <property type="nucleotide sequence ID" value="NZ_BAABWI010000009.1"/>
</dbReference>
<dbReference type="GO" id="GO:0015159">
    <property type="term" value="F:polysaccharide transmembrane transporter activity"/>
    <property type="evidence" value="ECO:0007669"/>
    <property type="project" value="InterPro"/>
</dbReference>
<dbReference type="STRING" id="517719.SAMN05421762_3869"/>
<dbReference type="Pfam" id="PF02563">
    <property type="entry name" value="Poly_export"/>
    <property type="match status" value="1"/>
</dbReference>
<feature type="domain" description="Polysaccharide export protein N-terminal" evidence="3">
    <location>
        <begin position="26"/>
        <end position="100"/>
    </location>
</feature>
<evidence type="ECO:0000313" key="5">
    <source>
        <dbReference type="EMBL" id="SFD27927.1"/>
    </source>
</evidence>
<dbReference type="InterPro" id="IPR049712">
    <property type="entry name" value="Poly_export"/>
</dbReference>
<evidence type="ECO:0000259" key="3">
    <source>
        <dbReference type="Pfam" id="PF02563"/>
    </source>
</evidence>
<organism evidence="5 6">
    <name type="scientific">Pseudooceanicola nitratireducens</name>
    <dbReference type="NCBI Taxonomy" id="517719"/>
    <lineage>
        <taxon>Bacteria</taxon>
        <taxon>Pseudomonadati</taxon>
        <taxon>Pseudomonadota</taxon>
        <taxon>Alphaproteobacteria</taxon>
        <taxon>Rhodobacterales</taxon>
        <taxon>Paracoccaceae</taxon>
        <taxon>Pseudooceanicola</taxon>
    </lineage>
</organism>
<dbReference type="AlphaFoldDB" id="A0A1I1R121"/>
<evidence type="ECO:0000256" key="2">
    <source>
        <dbReference type="SAM" id="SignalP"/>
    </source>
</evidence>
<reference evidence="5 6" key="1">
    <citation type="submission" date="2016-10" db="EMBL/GenBank/DDBJ databases">
        <authorList>
            <person name="de Groot N.N."/>
        </authorList>
    </citation>
    <scope>NUCLEOTIDE SEQUENCE [LARGE SCALE GENOMIC DNA]</scope>
    <source>
        <strain evidence="5 6">DSM 29619</strain>
    </source>
</reference>
<name>A0A1I1R121_9RHOB</name>
<feature type="chain" id="PRO_5014141069" evidence="2">
    <location>
        <begin position="28"/>
        <end position="202"/>
    </location>
</feature>
<dbReference type="InterPro" id="IPR003715">
    <property type="entry name" value="Poly_export_N"/>
</dbReference>
<dbReference type="InterPro" id="IPR019554">
    <property type="entry name" value="Soluble_ligand-bd"/>
</dbReference>
<dbReference type="PANTHER" id="PTHR33619:SF3">
    <property type="entry name" value="POLYSACCHARIDE EXPORT PROTEIN GFCE-RELATED"/>
    <property type="match status" value="1"/>
</dbReference>
<dbReference type="Gene3D" id="3.10.560.10">
    <property type="entry name" value="Outer membrane lipoprotein wza domain like"/>
    <property type="match status" value="1"/>
</dbReference>
<evidence type="ECO:0000256" key="1">
    <source>
        <dbReference type="ARBA" id="ARBA00022729"/>
    </source>
</evidence>
<dbReference type="EMBL" id="FOLX01000008">
    <property type="protein sequence ID" value="SFD27927.1"/>
    <property type="molecule type" value="Genomic_DNA"/>
</dbReference>
<dbReference type="Proteomes" id="UP000231644">
    <property type="component" value="Unassembled WGS sequence"/>
</dbReference>
<evidence type="ECO:0000259" key="4">
    <source>
        <dbReference type="Pfam" id="PF10531"/>
    </source>
</evidence>
<dbReference type="Gene3D" id="3.30.1950.10">
    <property type="entry name" value="wza like domain"/>
    <property type="match status" value="1"/>
</dbReference>
<dbReference type="Pfam" id="PF10531">
    <property type="entry name" value="SLBB"/>
    <property type="match status" value="1"/>
</dbReference>
<keyword evidence="6" id="KW-1185">Reference proteome</keyword>
<sequence>MTRFLSGLMLALIAAAGFLTLSGGKAAAQYAIQPGDQLQIEVLEDSSLNRGTLVLPDGTITFPLVGTIRAAGQSVSQVRAVITRKLASNFANEPNVFVTVARLADKGPLVPAAPDTMRIYIMGEVNQAGLIEVDPSTTLLQALAQAGGFTRFGAQKRVQLRRTQGGKTRVYTYNYKTGAGISGATVLSEGDVIVVPERGLFE</sequence>
<dbReference type="PANTHER" id="PTHR33619">
    <property type="entry name" value="POLYSACCHARIDE EXPORT PROTEIN GFCE-RELATED"/>
    <property type="match status" value="1"/>
</dbReference>
<gene>
    <name evidence="5" type="ORF">SAMN05421762_3869</name>
</gene>
<keyword evidence="1 2" id="KW-0732">Signal</keyword>
<accession>A0A1I1R121</accession>
<protein>
    <submittedName>
        <fullName evidence="5">Polysaccharide export outer membrane protein</fullName>
    </submittedName>
</protein>
<feature type="domain" description="Soluble ligand binding" evidence="4">
    <location>
        <begin position="119"/>
        <end position="168"/>
    </location>
</feature>